<evidence type="ECO:0000256" key="1">
    <source>
        <dbReference type="ARBA" id="ARBA00004906"/>
    </source>
</evidence>
<keyword evidence="6 10" id="KW-0802">TPR repeat</keyword>
<dbReference type="InterPro" id="IPR011990">
    <property type="entry name" value="TPR-like_helical_dom_sf"/>
</dbReference>
<dbReference type="Pfam" id="PF13181">
    <property type="entry name" value="TPR_8"/>
    <property type="match status" value="2"/>
</dbReference>
<feature type="repeat" description="TPR" evidence="10">
    <location>
        <begin position="393"/>
        <end position="426"/>
    </location>
</feature>
<evidence type="ECO:0000313" key="13">
    <source>
        <dbReference type="Proteomes" id="UP000749559"/>
    </source>
</evidence>
<evidence type="ECO:0000256" key="4">
    <source>
        <dbReference type="ARBA" id="ARBA00022776"/>
    </source>
</evidence>
<dbReference type="Proteomes" id="UP000749559">
    <property type="component" value="Unassembled WGS sequence"/>
</dbReference>
<evidence type="ECO:0000256" key="2">
    <source>
        <dbReference type="ARBA" id="ARBA00022618"/>
    </source>
</evidence>
<reference evidence="12" key="1">
    <citation type="submission" date="2022-03" db="EMBL/GenBank/DDBJ databases">
        <authorList>
            <person name="Martin C."/>
        </authorList>
    </citation>
    <scope>NUCLEOTIDE SEQUENCE</scope>
</reference>
<dbReference type="FunFam" id="1.25.40.10:FF:000093">
    <property type="entry name" value="cell division cycle protein 23 homolog"/>
    <property type="match status" value="1"/>
</dbReference>
<dbReference type="OrthoDB" id="10262026at2759"/>
<keyword evidence="13" id="KW-1185">Reference proteome</keyword>
<dbReference type="SUPFAM" id="SSF48452">
    <property type="entry name" value="TPR-like"/>
    <property type="match status" value="2"/>
</dbReference>
<feature type="repeat" description="TPR" evidence="10">
    <location>
        <begin position="325"/>
        <end position="358"/>
    </location>
</feature>
<feature type="repeat" description="TPR" evidence="10">
    <location>
        <begin position="257"/>
        <end position="290"/>
    </location>
</feature>
<organism evidence="12 13">
    <name type="scientific">Owenia fusiformis</name>
    <name type="common">Polychaete worm</name>
    <dbReference type="NCBI Taxonomy" id="6347"/>
    <lineage>
        <taxon>Eukaryota</taxon>
        <taxon>Metazoa</taxon>
        <taxon>Spiralia</taxon>
        <taxon>Lophotrochozoa</taxon>
        <taxon>Annelida</taxon>
        <taxon>Polychaeta</taxon>
        <taxon>Sedentaria</taxon>
        <taxon>Canalipalpata</taxon>
        <taxon>Sabellida</taxon>
        <taxon>Oweniida</taxon>
        <taxon>Oweniidae</taxon>
        <taxon>Owenia</taxon>
    </lineage>
</organism>
<evidence type="ECO:0000256" key="8">
    <source>
        <dbReference type="ARBA" id="ARBA00061138"/>
    </source>
</evidence>
<sequence length="595" mass="68400">MADVLSFAGDGFSVLNTDLGSIKRELISSASECSQRGLLQSSKWAAELCYAIDEVTCTQEFLPTNDVTQDFLQDYDVFNLAKSYFNLREYDRAAHFAEKCKSNKGYFLYMYSRYLAAEKHHLDDRGDAISSGNTSMTEKLENDHLKVLRTELQAKQKTEDLDGYCLYLYGVVLKKLDLLKEALIVFMEAVHKEPSHWGAWQQLSMLITDKETLNSLSLPNHWIRSIFLACTYLELQLNDEALALLQSLYDSGMSKSTYILSQIAVAYQNLRDVDKAVESFSQLQDLDPFRLEHMDIYSNLLYVKEMRPELAKLAHHCCDIDKYRVETCCVIGNYYSLRAQHEKAVLYFQRALKLNPHYLSAWTLMGHEYMEMKNTHAAIQAYRQAIEVNRRDYRAWYGLGQTYEILKMHAYCLYYYRQAQQLRPNDSRMFVALGECYEKLEKLQEAKKCFWKAHSIGDVEGTALIKLAKLYEILNEKDSAAAAYTEYINETERQGMFNFDEQPQAYRYLANYHLKNGQLDDAHTAAQKCTEFNATREEGKALLRQIARLRSLGDGVAMQVEDNGGSITSDRHLAVNAVADSPLSRLSPMNLTFTP</sequence>
<dbReference type="GO" id="GO:0016567">
    <property type="term" value="P:protein ubiquitination"/>
    <property type="evidence" value="ECO:0007669"/>
    <property type="project" value="TreeGrafter"/>
</dbReference>
<accession>A0A8S4PD72</accession>
<feature type="repeat" description="TPR" evidence="10">
    <location>
        <begin position="359"/>
        <end position="392"/>
    </location>
</feature>
<proteinExistence type="inferred from homology"/>
<name>A0A8S4PD72_OWEFU</name>
<comment type="similarity">
    <text evidence="8">Belongs to the APC8/CDC23 family.</text>
</comment>
<evidence type="ECO:0000256" key="6">
    <source>
        <dbReference type="ARBA" id="ARBA00022803"/>
    </source>
</evidence>
<protein>
    <recommendedName>
        <fullName evidence="9">Cyclosome subunit 8</fullName>
    </recommendedName>
</protein>
<dbReference type="GO" id="GO:0031145">
    <property type="term" value="P:anaphase-promoting complex-dependent catabolic process"/>
    <property type="evidence" value="ECO:0007669"/>
    <property type="project" value="TreeGrafter"/>
</dbReference>
<dbReference type="AlphaFoldDB" id="A0A8S4PD72"/>
<dbReference type="GO" id="GO:0051301">
    <property type="term" value="P:cell division"/>
    <property type="evidence" value="ECO:0007669"/>
    <property type="project" value="UniProtKB-KW"/>
</dbReference>
<dbReference type="EMBL" id="CAIIXF020000008">
    <property type="protein sequence ID" value="CAH1791415.1"/>
    <property type="molecule type" value="Genomic_DNA"/>
</dbReference>
<evidence type="ECO:0000256" key="5">
    <source>
        <dbReference type="ARBA" id="ARBA00022786"/>
    </source>
</evidence>
<dbReference type="Pfam" id="PF13414">
    <property type="entry name" value="TPR_11"/>
    <property type="match status" value="1"/>
</dbReference>
<keyword evidence="4" id="KW-0498">Mitosis</keyword>
<dbReference type="PANTHER" id="PTHR12558">
    <property type="entry name" value="CELL DIVISION CYCLE 16,23,27"/>
    <property type="match status" value="1"/>
</dbReference>
<keyword evidence="7" id="KW-0131">Cell cycle</keyword>
<dbReference type="Pfam" id="PF04049">
    <property type="entry name" value="ANAPC8"/>
    <property type="match status" value="1"/>
</dbReference>
<dbReference type="SMART" id="SM00028">
    <property type="entry name" value="TPR"/>
    <property type="match status" value="9"/>
</dbReference>
<dbReference type="InterPro" id="IPR019734">
    <property type="entry name" value="TPR_rpt"/>
</dbReference>
<dbReference type="InterPro" id="IPR007192">
    <property type="entry name" value="APC8"/>
</dbReference>
<dbReference type="GO" id="GO:0005680">
    <property type="term" value="C:anaphase-promoting complex"/>
    <property type="evidence" value="ECO:0007669"/>
    <property type="project" value="InterPro"/>
</dbReference>
<keyword evidence="5" id="KW-0833">Ubl conjugation pathway</keyword>
<keyword evidence="3" id="KW-0677">Repeat</keyword>
<feature type="domain" description="Cdc23" evidence="11">
    <location>
        <begin position="22"/>
        <end position="264"/>
    </location>
</feature>
<evidence type="ECO:0000256" key="3">
    <source>
        <dbReference type="ARBA" id="ARBA00022737"/>
    </source>
</evidence>
<dbReference type="Gene3D" id="1.25.40.10">
    <property type="entry name" value="Tetratricopeptide repeat domain"/>
    <property type="match status" value="2"/>
</dbReference>
<evidence type="ECO:0000259" key="11">
    <source>
        <dbReference type="Pfam" id="PF04049"/>
    </source>
</evidence>
<dbReference type="PANTHER" id="PTHR12558:SF10">
    <property type="entry name" value="CELL DIVISION CYCLE PROTEIN 23 HOMOLOG"/>
    <property type="match status" value="1"/>
</dbReference>
<evidence type="ECO:0000256" key="7">
    <source>
        <dbReference type="ARBA" id="ARBA00023306"/>
    </source>
</evidence>
<evidence type="ECO:0000256" key="9">
    <source>
        <dbReference type="ARBA" id="ARBA00082695"/>
    </source>
</evidence>
<evidence type="ECO:0000313" key="12">
    <source>
        <dbReference type="EMBL" id="CAH1791415.1"/>
    </source>
</evidence>
<dbReference type="GO" id="GO:0045842">
    <property type="term" value="P:positive regulation of mitotic metaphase/anaphase transition"/>
    <property type="evidence" value="ECO:0007669"/>
    <property type="project" value="TreeGrafter"/>
</dbReference>
<comment type="pathway">
    <text evidence="1">Protein modification; protein ubiquitination.</text>
</comment>
<dbReference type="PROSITE" id="PS50005">
    <property type="entry name" value="TPR"/>
    <property type="match status" value="4"/>
</dbReference>
<gene>
    <name evidence="12" type="ORF">OFUS_LOCUS16499</name>
</gene>
<comment type="caution">
    <text evidence="12">The sequence shown here is derived from an EMBL/GenBank/DDBJ whole genome shotgun (WGS) entry which is preliminary data.</text>
</comment>
<keyword evidence="2" id="KW-0132">Cell division</keyword>
<evidence type="ECO:0000256" key="10">
    <source>
        <dbReference type="PROSITE-ProRule" id="PRU00339"/>
    </source>
</evidence>